<comment type="similarity">
    <text evidence="1">Belongs to the AHA1 family.</text>
</comment>
<dbReference type="EMBL" id="CP101989">
    <property type="protein sequence ID" value="UUI63762.1"/>
    <property type="molecule type" value="Genomic_DNA"/>
</dbReference>
<reference evidence="3 4" key="1">
    <citation type="submission" date="2022-07" db="EMBL/GenBank/DDBJ databases">
        <title>Novel species in genus cellulomonas.</title>
        <authorList>
            <person name="Ye L."/>
        </authorList>
    </citation>
    <scope>NUCLEOTIDE SEQUENCE [LARGE SCALE GENOMIC DNA]</scope>
    <source>
        <strain evidence="4">zg-Y908</strain>
    </source>
</reference>
<evidence type="ECO:0000256" key="1">
    <source>
        <dbReference type="ARBA" id="ARBA00006817"/>
    </source>
</evidence>
<sequence>MTTTDPRLGTVLRDGPRLGLRFVRTFPHPRETVWAALTESRHLRHWFPADLVGERHPGAPLRLPFWPEHVTRYGIAEPVVEGTVEAWEPPSRASWTWGGDLLLFELEEDGDGTRLTFTTWLARASGEDAAGTAAGYHLCLDLLEDLLAGAPRPTAGIPDDAEAAMRARYRGAVGGP</sequence>
<organism evidence="3 4">
    <name type="scientific">Cellulomonas wangsupingiae</name>
    <dbReference type="NCBI Taxonomy" id="2968085"/>
    <lineage>
        <taxon>Bacteria</taxon>
        <taxon>Bacillati</taxon>
        <taxon>Actinomycetota</taxon>
        <taxon>Actinomycetes</taxon>
        <taxon>Micrococcales</taxon>
        <taxon>Cellulomonadaceae</taxon>
        <taxon>Cellulomonas</taxon>
    </lineage>
</organism>
<protein>
    <submittedName>
        <fullName evidence="3">SRPBCC domain-containing protein</fullName>
    </submittedName>
</protein>
<dbReference type="Proteomes" id="UP001317322">
    <property type="component" value="Chromosome"/>
</dbReference>
<keyword evidence="4" id="KW-1185">Reference proteome</keyword>
<dbReference type="InterPro" id="IPR023393">
    <property type="entry name" value="START-like_dom_sf"/>
</dbReference>
<dbReference type="Gene3D" id="3.30.530.20">
    <property type="match status" value="1"/>
</dbReference>
<dbReference type="SUPFAM" id="SSF55961">
    <property type="entry name" value="Bet v1-like"/>
    <property type="match status" value="1"/>
</dbReference>
<dbReference type="RefSeq" id="WP_227563339.1">
    <property type="nucleotide sequence ID" value="NZ_CP101989.1"/>
</dbReference>
<dbReference type="Pfam" id="PF08327">
    <property type="entry name" value="AHSA1"/>
    <property type="match status" value="1"/>
</dbReference>
<evidence type="ECO:0000313" key="3">
    <source>
        <dbReference type="EMBL" id="UUI63762.1"/>
    </source>
</evidence>
<name>A0ABY5JZZ3_9CELL</name>
<gene>
    <name evidence="3" type="ORF">NP075_11480</name>
</gene>
<accession>A0ABY5JZZ3</accession>
<evidence type="ECO:0000259" key="2">
    <source>
        <dbReference type="Pfam" id="PF08327"/>
    </source>
</evidence>
<evidence type="ECO:0000313" key="4">
    <source>
        <dbReference type="Proteomes" id="UP001317322"/>
    </source>
</evidence>
<proteinExistence type="inferred from homology"/>
<dbReference type="InterPro" id="IPR013538">
    <property type="entry name" value="ASHA1/2-like_C"/>
</dbReference>
<feature type="domain" description="Activator of Hsp90 ATPase homologue 1/2-like C-terminal" evidence="2">
    <location>
        <begin position="28"/>
        <end position="147"/>
    </location>
</feature>